<dbReference type="EC" id="3.5.1.88" evidence="2"/>
<dbReference type="Proteomes" id="UP001237642">
    <property type="component" value="Unassembled WGS sequence"/>
</dbReference>
<dbReference type="Gene3D" id="3.90.45.10">
    <property type="entry name" value="Peptide deformylase"/>
    <property type="match status" value="1"/>
</dbReference>
<dbReference type="InterPro" id="IPR036821">
    <property type="entry name" value="Peptide_deformylase_sf"/>
</dbReference>
<dbReference type="Pfam" id="PF01327">
    <property type="entry name" value="Pep_deformylase"/>
    <property type="match status" value="1"/>
</dbReference>
<reference evidence="3" key="2">
    <citation type="submission" date="2023-05" db="EMBL/GenBank/DDBJ databases">
        <authorList>
            <person name="Schelkunov M.I."/>
        </authorList>
    </citation>
    <scope>NUCLEOTIDE SEQUENCE</scope>
    <source>
        <strain evidence="3">Hsosn_3</strain>
        <tissue evidence="3">Leaf</tissue>
    </source>
</reference>
<dbReference type="PANTHER" id="PTHR46710">
    <property type="entry name" value="ARM REPEAT PROTEIN INTERACTING WITH ABF2"/>
    <property type="match status" value="1"/>
</dbReference>
<dbReference type="Gene3D" id="1.25.10.10">
    <property type="entry name" value="Leucine-rich Repeat Variant"/>
    <property type="match status" value="1"/>
</dbReference>
<dbReference type="SUPFAM" id="SSF48371">
    <property type="entry name" value="ARM repeat"/>
    <property type="match status" value="1"/>
</dbReference>
<dbReference type="InterPro" id="IPR023635">
    <property type="entry name" value="Peptide_deformylase"/>
</dbReference>
<dbReference type="InterPro" id="IPR044282">
    <property type="entry name" value="ABAP1/ARIA"/>
</dbReference>
<comment type="caution">
    <text evidence="3">The sequence shown here is derived from an EMBL/GenBank/DDBJ whole genome shotgun (WGS) entry which is preliminary data.</text>
</comment>
<gene>
    <name evidence="3" type="ORF">POM88_053159</name>
</gene>
<comment type="similarity">
    <text evidence="1">Belongs to the polypeptide deformylase family.</text>
</comment>
<sequence>MNYNFLYYKIWCDFRQLHRFSSTSGSSILPSKRFKLPGASVYAQAKYDVEVASAADLYFESPLEIVEYPDPILRAKNKRIVTFDDNLKKLVDKMFDIMYKFHSSPNIKKEVLQAGALQPVIRLLSSCCSESQREAALLLGQFAATDTDCKMGIWICLGTLLA</sequence>
<dbReference type="EMBL" id="JAUIZM010000015">
    <property type="protein sequence ID" value="KAK1352728.1"/>
    <property type="molecule type" value="Genomic_DNA"/>
</dbReference>
<dbReference type="GO" id="GO:0042586">
    <property type="term" value="F:peptide deformylase activity"/>
    <property type="evidence" value="ECO:0007669"/>
    <property type="project" value="UniProtKB-EC"/>
</dbReference>
<evidence type="ECO:0000256" key="1">
    <source>
        <dbReference type="ARBA" id="ARBA00010759"/>
    </source>
</evidence>
<name>A0AAD8LY58_9APIA</name>
<accession>A0AAD8LY58</accession>
<organism evidence="3 4">
    <name type="scientific">Heracleum sosnowskyi</name>
    <dbReference type="NCBI Taxonomy" id="360622"/>
    <lineage>
        <taxon>Eukaryota</taxon>
        <taxon>Viridiplantae</taxon>
        <taxon>Streptophyta</taxon>
        <taxon>Embryophyta</taxon>
        <taxon>Tracheophyta</taxon>
        <taxon>Spermatophyta</taxon>
        <taxon>Magnoliopsida</taxon>
        <taxon>eudicotyledons</taxon>
        <taxon>Gunneridae</taxon>
        <taxon>Pentapetalae</taxon>
        <taxon>asterids</taxon>
        <taxon>campanulids</taxon>
        <taxon>Apiales</taxon>
        <taxon>Apiaceae</taxon>
        <taxon>Apioideae</taxon>
        <taxon>apioid superclade</taxon>
        <taxon>Tordylieae</taxon>
        <taxon>Tordyliinae</taxon>
        <taxon>Heracleum</taxon>
    </lineage>
</organism>
<dbReference type="InterPro" id="IPR011989">
    <property type="entry name" value="ARM-like"/>
</dbReference>
<dbReference type="SUPFAM" id="SSF56420">
    <property type="entry name" value="Peptide deformylase"/>
    <property type="match status" value="1"/>
</dbReference>
<proteinExistence type="inferred from homology"/>
<reference evidence="3" key="1">
    <citation type="submission" date="2023-02" db="EMBL/GenBank/DDBJ databases">
        <title>Genome of toxic invasive species Heracleum sosnowskyi carries increased number of genes despite the absence of recent whole-genome duplications.</title>
        <authorList>
            <person name="Schelkunov M."/>
            <person name="Shtratnikova V."/>
            <person name="Makarenko M."/>
            <person name="Klepikova A."/>
            <person name="Omelchenko D."/>
            <person name="Novikova G."/>
            <person name="Obukhova E."/>
            <person name="Bogdanov V."/>
            <person name="Penin A."/>
            <person name="Logacheva M."/>
        </authorList>
    </citation>
    <scope>NUCLEOTIDE SEQUENCE</scope>
    <source>
        <strain evidence="3">Hsosn_3</strain>
        <tissue evidence="3">Leaf</tissue>
    </source>
</reference>
<dbReference type="PANTHER" id="PTHR46710:SF1">
    <property type="entry name" value="ARM REPEAT PROTEIN INTERACTING WITH ABF2"/>
    <property type="match status" value="1"/>
</dbReference>
<evidence type="ECO:0000313" key="4">
    <source>
        <dbReference type="Proteomes" id="UP001237642"/>
    </source>
</evidence>
<evidence type="ECO:0000256" key="2">
    <source>
        <dbReference type="ARBA" id="ARBA00012175"/>
    </source>
</evidence>
<dbReference type="AlphaFoldDB" id="A0AAD8LY58"/>
<dbReference type="InterPro" id="IPR016024">
    <property type="entry name" value="ARM-type_fold"/>
</dbReference>
<keyword evidence="4" id="KW-1185">Reference proteome</keyword>
<evidence type="ECO:0000313" key="3">
    <source>
        <dbReference type="EMBL" id="KAK1352728.1"/>
    </source>
</evidence>
<protein>
    <recommendedName>
        <fullName evidence="2">peptide deformylase</fullName>
        <ecNumber evidence="2">3.5.1.88</ecNumber>
    </recommendedName>
</protein>